<evidence type="ECO:0000313" key="1">
    <source>
        <dbReference type="EMBL" id="CAB1430892.1"/>
    </source>
</evidence>
<dbReference type="AlphaFoldDB" id="A0A9N7YL11"/>
<comment type="caution">
    <text evidence="1">The sequence shown here is derived from an EMBL/GenBank/DDBJ whole genome shotgun (WGS) entry which is preliminary data.</text>
</comment>
<evidence type="ECO:0000313" key="2">
    <source>
        <dbReference type="Proteomes" id="UP001153269"/>
    </source>
</evidence>
<sequence length="106" mass="11261">MAVFVPGACALEAARMQLQVILQPSGTKEPTAIQQRCKLLPRHDAPGQQSPTVSIDHVRVACRCAKAPVCSEVFGVPARILLPEIAPPASAACIHKDWDEVDSGGH</sequence>
<gene>
    <name evidence="1" type="ORF">PLEPLA_LOCUS18888</name>
</gene>
<organism evidence="1 2">
    <name type="scientific">Pleuronectes platessa</name>
    <name type="common">European plaice</name>
    <dbReference type="NCBI Taxonomy" id="8262"/>
    <lineage>
        <taxon>Eukaryota</taxon>
        <taxon>Metazoa</taxon>
        <taxon>Chordata</taxon>
        <taxon>Craniata</taxon>
        <taxon>Vertebrata</taxon>
        <taxon>Euteleostomi</taxon>
        <taxon>Actinopterygii</taxon>
        <taxon>Neopterygii</taxon>
        <taxon>Teleostei</taxon>
        <taxon>Neoteleostei</taxon>
        <taxon>Acanthomorphata</taxon>
        <taxon>Carangaria</taxon>
        <taxon>Pleuronectiformes</taxon>
        <taxon>Pleuronectoidei</taxon>
        <taxon>Pleuronectidae</taxon>
        <taxon>Pleuronectes</taxon>
    </lineage>
</organism>
<accession>A0A9N7YL11</accession>
<dbReference type="Proteomes" id="UP001153269">
    <property type="component" value="Unassembled WGS sequence"/>
</dbReference>
<proteinExistence type="predicted"/>
<dbReference type="EMBL" id="CADEAL010001280">
    <property type="protein sequence ID" value="CAB1430892.1"/>
    <property type="molecule type" value="Genomic_DNA"/>
</dbReference>
<protein>
    <submittedName>
        <fullName evidence="1">Uncharacterized protein</fullName>
    </submittedName>
</protein>
<reference evidence="1" key="1">
    <citation type="submission" date="2020-03" db="EMBL/GenBank/DDBJ databases">
        <authorList>
            <person name="Weist P."/>
        </authorList>
    </citation>
    <scope>NUCLEOTIDE SEQUENCE</scope>
</reference>
<name>A0A9N7YL11_PLEPL</name>
<keyword evidence="2" id="KW-1185">Reference proteome</keyword>